<gene>
    <name evidence="3" type="ORF">Ocin01_01223</name>
</gene>
<feature type="compositionally biased region" description="Pro residues" evidence="1">
    <location>
        <begin position="22"/>
        <end position="32"/>
    </location>
</feature>
<accession>A0A1D2NJU6</accession>
<proteinExistence type="predicted"/>
<comment type="caution">
    <text evidence="3">The sequence shown here is derived from an EMBL/GenBank/DDBJ whole genome shotgun (WGS) entry which is preliminary data.</text>
</comment>
<keyword evidence="4" id="KW-1185">Reference proteome</keyword>
<evidence type="ECO:0000313" key="3">
    <source>
        <dbReference type="EMBL" id="ODN05492.1"/>
    </source>
</evidence>
<feature type="compositionally biased region" description="Low complexity" evidence="1">
    <location>
        <begin position="101"/>
        <end position="113"/>
    </location>
</feature>
<evidence type="ECO:0000313" key="4">
    <source>
        <dbReference type="Proteomes" id="UP000094527"/>
    </source>
</evidence>
<feature type="region of interest" description="Disordered" evidence="1">
    <location>
        <begin position="19"/>
        <end position="136"/>
    </location>
</feature>
<dbReference type="EMBL" id="LJIJ01000022">
    <property type="protein sequence ID" value="ODN05492.1"/>
    <property type="molecule type" value="Genomic_DNA"/>
</dbReference>
<sequence length="136" mass="14228">MKYSFVFCFAALFVIQCSARPQQPPTASPPPETVMTDPETPSDVTEQVVFDEVPTQGGNQDESDSVPVTTDLPTNDESQTDDVTTISPAMMEEIVEANTEPAAAVPVSGSGSSQEATAADDSMPDSTTVSPPPSSD</sequence>
<protein>
    <submittedName>
        <fullName evidence="3">Uncharacterized protein</fullName>
    </submittedName>
</protein>
<name>A0A1D2NJU6_ORCCI</name>
<dbReference type="Proteomes" id="UP000094527">
    <property type="component" value="Unassembled WGS sequence"/>
</dbReference>
<evidence type="ECO:0000256" key="2">
    <source>
        <dbReference type="SAM" id="SignalP"/>
    </source>
</evidence>
<evidence type="ECO:0000256" key="1">
    <source>
        <dbReference type="SAM" id="MobiDB-lite"/>
    </source>
</evidence>
<feature type="compositionally biased region" description="Polar residues" evidence="1">
    <location>
        <begin position="56"/>
        <end position="87"/>
    </location>
</feature>
<feature type="compositionally biased region" description="Low complexity" evidence="1">
    <location>
        <begin position="120"/>
        <end position="129"/>
    </location>
</feature>
<feature type="chain" id="PRO_5008905662" evidence="2">
    <location>
        <begin position="20"/>
        <end position="136"/>
    </location>
</feature>
<organism evidence="3 4">
    <name type="scientific">Orchesella cincta</name>
    <name type="common">Springtail</name>
    <name type="synonym">Podura cincta</name>
    <dbReference type="NCBI Taxonomy" id="48709"/>
    <lineage>
        <taxon>Eukaryota</taxon>
        <taxon>Metazoa</taxon>
        <taxon>Ecdysozoa</taxon>
        <taxon>Arthropoda</taxon>
        <taxon>Hexapoda</taxon>
        <taxon>Collembola</taxon>
        <taxon>Entomobryomorpha</taxon>
        <taxon>Entomobryoidea</taxon>
        <taxon>Orchesellidae</taxon>
        <taxon>Orchesellinae</taxon>
        <taxon>Orchesella</taxon>
    </lineage>
</organism>
<feature type="signal peptide" evidence="2">
    <location>
        <begin position="1"/>
        <end position="19"/>
    </location>
</feature>
<dbReference type="AlphaFoldDB" id="A0A1D2NJU6"/>
<reference evidence="3 4" key="1">
    <citation type="journal article" date="2016" name="Genome Biol. Evol.">
        <title>Gene Family Evolution Reflects Adaptation to Soil Environmental Stressors in the Genome of the Collembolan Orchesella cincta.</title>
        <authorList>
            <person name="Faddeeva-Vakhrusheva A."/>
            <person name="Derks M.F."/>
            <person name="Anvar S.Y."/>
            <person name="Agamennone V."/>
            <person name="Suring W."/>
            <person name="Smit S."/>
            <person name="van Straalen N.M."/>
            <person name="Roelofs D."/>
        </authorList>
    </citation>
    <scope>NUCLEOTIDE SEQUENCE [LARGE SCALE GENOMIC DNA]</scope>
    <source>
        <tissue evidence="3">Mixed pool</tissue>
    </source>
</reference>
<keyword evidence="2" id="KW-0732">Signal</keyword>